<dbReference type="PANTHER" id="PTHR33653">
    <property type="entry name" value="RIBONUCLEASE VAPC2"/>
    <property type="match status" value="1"/>
</dbReference>
<feature type="binding site" evidence="8">
    <location>
        <position position="4"/>
    </location>
    <ligand>
        <name>Mg(2+)</name>
        <dbReference type="ChEBI" id="CHEBI:18420"/>
    </ligand>
</feature>
<comment type="function">
    <text evidence="8">Toxic component of a toxin-antitoxin (TA) system. An RNase.</text>
</comment>
<name>A0ABS8PHM6_9PSEU</name>
<evidence type="ECO:0000256" key="5">
    <source>
        <dbReference type="ARBA" id="ARBA00022801"/>
    </source>
</evidence>
<comment type="cofactor">
    <cofactor evidence="1 8">
        <name>Mg(2+)</name>
        <dbReference type="ChEBI" id="CHEBI:18420"/>
    </cofactor>
</comment>
<dbReference type="Proteomes" id="UP001199469">
    <property type="component" value="Unassembled WGS sequence"/>
</dbReference>
<dbReference type="PANTHER" id="PTHR33653:SF1">
    <property type="entry name" value="RIBONUCLEASE VAPC2"/>
    <property type="match status" value="1"/>
</dbReference>
<dbReference type="Pfam" id="PF01850">
    <property type="entry name" value="PIN"/>
    <property type="match status" value="1"/>
</dbReference>
<dbReference type="InterPro" id="IPR002716">
    <property type="entry name" value="PIN_dom"/>
</dbReference>
<evidence type="ECO:0000256" key="2">
    <source>
        <dbReference type="ARBA" id="ARBA00022649"/>
    </source>
</evidence>
<comment type="caution">
    <text evidence="10">The sequence shown here is derived from an EMBL/GenBank/DDBJ whole genome shotgun (WGS) entry which is preliminary data.</text>
</comment>
<organism evidence="10 11">
    <name type="scientific">Actinomycetospora endophytica</name>
    <dbReference type="NCBI Taxonomy" id="2291215"/>
    <lineage>
        <taxon>Bacteria</taxon>
        <taxon>Bacillati</taxon>
        <taxon>Actinomycetota</taxon>
        <taxon>Actinomycetes</taxon>
        <taxon>Pseudonocardiales</taxon>
        <taxon>Pseudonocardiaceae</taxon>
        <taxon>Actinomycetospora</taxon>
    </lineage>
</organism>
<dbReference type="EC" id="3.1.-.-" evidence="8"/>
<evidence type="ECO:0000313" key="10">
    <source>
        <dbReference type="EMBL" id="MCD2197000.1"/>
    </source>
</evidence>
<dbReference type="CDD" id="cd09871">
    <property type="entry name" value="PIN_MtVapC28-VapC30-like"/>
    <property type="match status" value="1"/>
</dbReference>
<comment type="similarity">
    <text evidence="7 8">Belongs to the PINc/VapC protein family.</text>
</comment>
<keyword evidence="3 8" id="KW-0540">Nuclease</keyword>
<evidence type="ECO:0000256" key="3">
    <source>
        <dbReference type="ARBA" id="ARBA00022722"/>
    </source>
</evidence>
<proteinExistence type="inferred from homology"/>
<keyword evidence="4 8" id="KW-0479">Metal-binding</keyword>
<keyword evidence="6 8" id="KW-0460">Magnesium</keyword>
<gene>
    <name evidence="8" type="primary">vapC</name>
    <name evidence="10" type="ORF">LQ327_26875</name>
</gene>
<dbReference type="InterPro" id="IPR050556">
    <property type="entry name" value="Type_II_TA_system_RNase"/>
</dbReference>
<dbReference type="InterPro" id="IPR022907">
    <property type="entry name" value="VapC_family"/>
</dbReference>
<sequence length="132" mass="14420">MIVDSSAVIAVLRTEDDAHSYHDTLLRAGGGRISAANYVETALVVDGRGDPVMSHELDRYLSTMRVEVVALTPEQARLARAAHRDYGRGSGHRARLNLGDCFAYALAKDLDEPLLYKGDDFVHTDVIAAVPR</sequence>
<dbReference type="HAMAP" id="MF_00265">
    <property type="entry name" value="VapC_Nob1"/>
    <property type="match status" value="1"/>
</dbReference>
<dbReference type="Gene3D" id="3.40.50.1010">
    <property type="entry name" value="5'-nuclease"/>
    <property type="match status" value="1"/>
</dbReference>
<evidence type="ECO:0000256" key="7">
    <source>
        <dbReference type="ARBA" id="ARBA00038093"/>
    </source>
</evidence>
<protein>
    <recommendedName>
        <fullName evidence="8">Ribonuclease VapC</fullName>
        <shortName evidence="8">RNase VapC</shortName>
        <ecNumber evidence="8">3.1.-.-</ecNumber>
    </recommendedName>
    <alternativeName>
        <fullName evidence="8">Toxin VapC</fullName>
    </alternativeName>
</protein>
<evidence type="ECO:0000313" key="11">
    <source>
        <dbReference type="Proteomes" id="UP001199469"/>
    </source>
</evidence>
<evidence type="ECO:0000256" key="1">
    <source>
        <dbReference type="ARBA" id="ARBA00001946"/>
    </source>
</evidence>
<feature type="binding site" evidence="8">
    <location>
        <position position="100"/>
    </location>
    <ligand>
        <name>Mg(2+)</name>
        <dbReference type="ChEBI" id="CHEBI:18420"/>
    </ligand>
</feature>
<keyword evidence="5 8" id="KW-0378">Hydrolase</keyword>
<dbReference type="EMBL" id="JAJNDB010000007">
    <property type="protein sequence ID" value="MCD2197000.1"/>
    <property type="molecule type" value="Genomic_DNA"/>
</dbReference>
<feature type="domain" description="PIN" evidence="9">
    <location>
        <begin position="1"/>
        <end position="125"/>
    </location>
</feature>
<evidence type="ECO:0000256" key="8">
    <source>
        <dbReference type="HAMAP-Rule" id="MF_00265"/>
    </source>
</evidence>
<dbReference type="SUPFAM" id="SSF88723">
    <property type="entry name" value="PIN domain-like"/>
    <property type="match status" value="1"/>
</dbReference>
<evidence type="ECO:0000256" key="6">
    <source>
        <dbReference type="ARBA" id="ARBA00022842"/>
    </source>
</evidence>
<keyword evidence="11" id="KW-1185">Reference proteome</keyword>
<dbReference type="RefSeq" id="WP_230738890.1">
    <property type="nucleotide sequence ID" value="NZ_JAJNDB010000007.1"/>
</dbReference>
<keyword evidence="2 8" id="KW-1277">Toxin-antitoxin system</keyword>
<evidence type="ECO:0000256" key="4">
    <source>
        <dbReference type="ARBA" id="ARBA00022723"/>
    </source>
</evidence>
<evidence type="ECO:0000259" key="9">
    <source>
        <dbReference type="Pfam" id="PF01850"/>
    </source>
</evidence>
<dbReference type="InterPro" id="IPR029060">
    <property type="entry name" value="PIN-like_dom_sf"/>
</dbReference>
<reference evidence="10 11" key="1">
    <citation type="submission" date="2021-11" db="EMBL/GenBank/DDBJ databases">
        <title>Draft genome sequence of Actinomycetospora sp. SF1 isolated from the rhizosphere soil.</title>
        <authorList>
            <person name="Duangmal K."/>
            <person name="Chantavorakit T."/>
        </authorList>
    </citation>
    <scope>NUCLEOTIDE SEQUENCE [LARGE SCALE GENOMIC DNA]</scope>
    <source>
        <strain evidence="10 11">TBRC 5722</strain>
    </source>
</reference>
<keyword evidence="8" id="KW-0800">Toxin</keyword>
<accession>A0ABS8PHM6</accession>